<dbReference type="Proteomes" id="UP000010716">
    <property type="component" value="Unassembled WGS sequence"/>
</dbReference>
<dbReference type="Proteomes" id="UP000825179">
    <property type="component" value="Chromosome"/>
</dbReference>
<keyword evidence="4 6" id="KW-0658">Purine biosynthesis</keyword>
<organism evidence="7 9">
    <name type="scientific">Caldalkalibacillus thermarum (strain TA2.A1)</name>
    <dbReference type="NCBI Taxonomy" id="986075"/>
    <lineage>
        <taxon>Bacteria</taxon>
        <taxon>Bacillati</taxon>
        <taxon>Bacillota</taxon>
        <taxon>Bacilli</taxon>
        <taxon>Bacillales</taxon>
        <taxon>Bacillaceae</taxon>
        <taxon>Caldalkalibacillus</taxon>
    </lineage>
</organism>
<keyword evidence="1 6" id="KW-0963">Cytoplasm</keyword>
<dbReference type="EMBL" id="CP082237">
    <property type="protein sequence ID" value="QZT34614.1"/>
    <property type="molecule type" value="Genomic_DNA"/>
</dbReference>
<reference evidence="8" key="3">
    <citation type="submission" date="2021-08" db="EMBL/GenBank/DDBJ databases">
        <authorList>
            <person name="de Jong S."/>
            <person name="van den Broek M."/>
            <person name="Merkel A."/>
            <person name="de la Torre Cortes P."/>
            <person name="Kalamorz F."/>
            <person name="Cook G."/>
            <person name="van Loosdrecht M."/>
            <person name="McMillan D."/>
        </authorList>
    </citation>
    <scope>NUCLEOTIDE SEQUENCE</scope>
    <source>
        <strain evidence="8">TA2.A1</strain>
    </source>
</reference>
<comment type="pathway">
    <text evidence="6">Purine metabolism; IMP biosynthesis via de novo pathway; 5-amino-1-(5-phospho-D-ribosyl)imidazole from N(2)-formyl-N(1)-(5-phospho-D-ribosyl)glycinamide: step 1/2.</text>
</comment>
<comment type="similarity">
    <text evidence="6">Belongs to the PurS family.</text>
</comment>
<keyword evidence="10" id="KW-1185">Reference proteome</keyword>
<accession>F5L5B1</accession>
<reference evidence="8 10" key="2">
    <citation type="journal article" date="2020" name="Extremophiles">
        <title>Genomic analysis of Caldalkalibacillus thermarum TA2.A1 reveals aerobic alkaliphilic metabolism and evolutionary hallmarks linking alkaliphilic bacteria and plant life.</title>
        <authorList>
            <person name="de Jong S.I."/>
            <person name="van den Broek M.A."/>
            <person name="Merkel A.Y."/>
            <person name="de la Torre Cortes P."/>
            <person name="Kalamorz F."/>
            <person name="Cook G.M."/>
            <person name="van Loosdrecht M.C.M."/>
            <person name="McMillan D.G.G."/>
        </authorList>
    </citation>
    <scope>NUCLEOTIDE SEQUENCE [LARGE SCALE GENOMIC DNA]</scope>
    <source>
        <strain evidence="8 10">TA2.A1</strain>
    </source>
</reference>
<dbReference type="RefSeq" id="WP_007503654.1">
    <property type="nucleotide sequence ID" value="NZ_AFCE01000103.1"/>
</dbReference>
<dbReference type="KEGG" id="cthu:HUR95_04525"/>
<dbReference type="Gene3D" id="3.30.1280.10">
    <property type="entry name" value="Phosphoribosylformylglycinamidine synthase subunit PurS"/>
    <property type="match status" value="1"/>
</dbReference>
<dbReference type="EMBL" id="AFCE01000103">
    <property type="protein sequence ID" value="EGL83479.1"/>
    <property type="molecule type" value="Genomic_DNA"/>
</dbReference>
<evidence type="ECO:0000256" key="2">
    <source>
        <dbReference type="ARBA" id="ARBA00022598"/>
    </source>
</evidence>
<evidence type="ECO:0000256" key="5">
    <source>
        <dbReference type="ARBA" id="ARBA00022840"/>
    </source>
</evidence>
<dbReference type="AlphaFoldDB" id="F5L5B1"/>
<dbReference type="NCBIfam" id="NF004630">
    <property type="entry name" value="PRK05974.1"/>
    <property type="match status" value="1"/>
</dbReference>
<dbReference type="PANTHER" id="PTHR34696:SF1">
    <property type="entry name" value="PHOSPHORIBOSYLFORMYLGLYCINAMIDINE SYNTHASE SUBUNIT PURS"/>
    <property type="match status" value="1"/>
</dbReference>
<dbReference type="GO" id="GO:0004642">
    <property type="term" value="F:phosphoribosylformylglycinamidine synthase activity"/>
    <property type="evidence" value="ECO:0007669"/>
    <property type="project" value="UniProtKB-UniRule"/>
</dbReference>
<keyword evidence="2 6" id="KW-0436">Ligase</keyword>
<gene>
    <name evidence="6 8" type="primary">purS</name>
    <name evidence="7" type="ORF">CathTA2_0974</name>
    <name evidence="8" type="ORF">HUR95_04525</name>
</gene>
<dbReference type="InterPro" id="IPR003850">
    <property type="entry name" value="PurS"/>
</dbReference>
<dbReference type="NCBIfam" id="TIGR00302">
    <property type="entry name" value="phosphoribosylformylglycinamidine synthase subunit PurS"/>
    <property type="match status" value="1"/>
</dbReference>
<evidence type="ECO:0000256" key="3">
    <source>
        <dbReference type="ARBA" id="ARBA00022741"/>
    </source>
</evidence>
<dbReference type="PANTHER" id="PTHR34696">
    <property type="entry name" value="PHOSPHORIBOSYLFORMYLGLYCINAMIDINE SYNTHASE SUBUNIT PURS"/>
    <property type="match status" value="1"/>
</dbReference>
<dbReference type="HAMAP" id="MF_01926">
    <property type="entry name" value="PurS"/>
    <property type="match status" value="1"/>
</dbReference>
<evidence type="ECO:0000256" key="4">
    <source>
        <dbReference type="ARBA" id="ARBA00022755"/>
    </source>
</evidence>
<comment type="subcellular location">
    <subcellularLocation>
        <location evidence="6">Cytoplasm</location>
    </subcellularLocation>
</comment>
<evidence type="ECO:0000313" key="8">
    <source>
        <dbReference type="EMBL" id="QZT34614.1"/>
    </source>
</evidence>
<keyword evidence="3 6" id="KW-0547">Nucleotide-binding</keyword>
<comment type="catalytic activity">
    <reaction evidence="6">
        <text>N(2)-formyl-N(1)-(5-phospho-beta-D-ribosyl)glycinamide + L-glutamine + ATP + H2O = 2-formamido-N(1)-(5-O-phospho-beta-D-ribosyl)acetamidine + L-glutamate + ADP + phosphate + H(+)</text>
        <dbReference type="Rhea" id="RHEA:17129"/>
        <dbReference type="ChEBI" id="CHEBI:15377"/>
        <dbReference type="ChEBI" id="CHEBI:15378"/>
        <dbReference type="ChEBI" id="CHEBI:29985"/>
        <dbReference type="ChEBI" id="CHEBI:30616"/>
        <dbReference type="ChEBI" id="CHEBI:43474"/>
        <dbReference type="ChEBI" id="CHEBI:58359"/>
        <dbReference type="ChEBI" id="CHEBI:147286"/>
        <dbReference type="ChEBI" id="CHEBI:147287"/>
        <dbReference type="ChEBI" id="CHEBI:456216"/>
        <dbReference type="EC" id="6.3.5.3"/>
    </reaction>
</comment>
<evidence type="ECO:0000313" key="10">
    <source>
        <dbReference type="Proteomes" id="UP000825179"/>
    </source>
</evidence>
<dbReference type="SUPFAM" id="SSF82697">
    <property type="entry name" value="PurS-like"/>
    <property type="match status" value="1"/>
</dbReference>
<comment type="function">
    <text evidence="6">Part of the phosphoribosylformylglycinamidine synthase complex involved in the purines biosynthetic pathway. Catalyzes the ATP-dependent conversion of formylglycinamide ribonucleotide (FGAR) and glutamine to yield formylglycinamidine ribonucleotide (FGAM) and glutamate. The FGAM synthase complex is composed of three subunits. PurQ produces an ammonia molecule by converting glutamine to glutamate. PurL transfers the ammonia molecule to FGAR to form FGAM in an ATP-dependent manner. PurS interacts with PurQ and PurL and is thought to assist in the transfer of the ammonia molecule from PurQ to PurL.</text>
</comment>
<reference evidence="7 9" key="1">
    <citation type="journal article" date="2011" name="J. Bacteriol.">
        <title>Draft genome sequence of the thermoalkaliphilic Caldalkalibacillus thermarum strain TA2.A1.</title>
        <authorList>
            <person name="Kalamorz F."/>
            <person name="Keis S."/>
            <person name="McMillan D.G."/>
            <person name="Olsson K."/>
            <person name="Stanton J.A."/>
            <person name="Stockwell P."/>
            <person name="Black M.A."/>
            <person name="Klingeman D.M."/>
            <person name="Land M.L."/>
            <person name="Han C.S."/>
            <person name="Martin S.L."/>
            <person name="Becher S.A."/>
            <person name="Peddie C.J."/>
            <person name="Morgan H.W."/>
            <person name="Matthies D."/>
            <person name="Preiss L."/>
            <person name="Meier T."/>
            <person name="Brown S.D."/>
            <person name="Cook G.M."/>
        </authorList>
    </citation>
    <scope>NUCLEOTIDE SEQUENCE [LARGE SCALE GENOMIC DNA]</scope>
    <source>
        <strain evidence="7 9">TA2.A1</strain>
    </source>
</reference>
<evidence type="ECO:0000313" key="9">
    <source>
        <dbReference type="Proteomes" id="UP000010716"/>
    </source>
</evidence>
<comment type="subunit">
    <text evidence="6">Part of the FGAM synthase complex composed of 1 PurL, 1 PurQ and 2 PurS subunits.</text>
</comment>
<dbReference type="InterPro" id="IPR036604">
    <property type="entry name" value="PurS-like_sf"/>
</dbReference>
<sequence length="87" mass="10017">MYRFKIFVTLKKGVLDPQGQAVKKSLQALGYQEVQEVKVGKYMEVDLEAESVDVARERVKHMCDKLLANPVIEEYRIEQAEFEPVEG</sequence>
<dbReference type="OrthoDB" id="9799101at2"/>
<dbReference type="GO" id="GO:0005737">
    <property type="term" value="C:cytoplasm"/>
    <property type="evidence" value="ECO:0007669"/>
    <property type="project" value="UniProtKB-SubCell"/>
</dbReference>
<dbReference type="GO" id="GO:0005524">
    <property type="term" value="F:ATP binding"/>
    <property type="evidence" value="ECO:0007669"/>
    <property type="project" value="UniProtKB-UniRule"/>
</dbReference>
<dbReference type="UniPathway" id="UPA00074">
    <property type="reaction ID" value="UER00128"/>
</dbReference>
<keyword evidence="5 6" id="KW-0067">ATP-binding</keyword>
<protein>
    <recommendedName>
        <fullName evidence="6">Phosphoribosylformylglycinamidine synthase subunit PurS</fullName>
        <shortName evidence="6">FGAM synthase</shortName>
        <ecNumber evidence="6">6.3.5.3</ecNumber>
    </recommendedName>
    <alternativeName>
        <fullName evidence="6">Formylglycinamide ribonucleotide amidotransferase subunit III</fullName>
        <shortName evidence="6">FGAR amidotransferase III</shortName>
        <shortName evidence="6">FGAR-AT III</shortName>
    </alternativeName>
    <alternativeName>
        <fullName evidence="6">Phosphoribosylformylglycinamidine synthase subunit III</fullName>
    </alternativeName>
</protein>
<dbReference type="Pfam" id="PF02700">
    <property type="entry name" value="PurS"/>
    <property type="match status" value="1"/>
</dbReference>
<evidence type="ECO:0000313" key="7">
    <source>
        <dbReference type="EMBL" id="EGL83479.1"/>
    </source>
</evidence>
<evidence type="ECO:0000256" key="1">
    <source>
        <dbReference type="ARBA" id="ARBA00022490"/>
    </source>
</evidence>
<dbReference type="eggNOG" id="COG1828">
    <property type="taxonomic scope" value="Bacteria"/>
</dbReference>
<name>F5L5B1_CALTT</name>
<dbReference type="GO" id="GO:0006189">
    <property type="term" value="P:'de novo' IMP biosynthetic process"/>
    <property type="evidence" value="ECO:0007669"/>
    <property type="project" value="UniProtKB-UniRule"/>
</dbReference>
<evidence type="ECO:0000256" key="6">
    <source>
        <dbReference type="HAMAP-Rule" id="MF_01926"/>
    </source>
</evidence>
<dbReference type="EC" id="6.3.5.3" evidence="6"/>
<proteinExistence type="inferred from homology"/>